<evidence type="ECO:0000256" key="1">
    <source>
        <dbReference type="SAM" id="Phobius"/>
    </source>
</evidence>
<dbReference type="RefSeq" id="WP_094968254.1">
    <property type="nucleotide sequence ID" value="NZ_NGJN01000004.1"/>
</dbReference>
<keyword evidence="1" id="KW-0472">Membrane</keyword>
<dbReference type="OrthoDB" id="1453686at2"/>
<proteinExistence type="predicted"/>
<feature type="transmembrane region" description="Helical" evidence="1">
    <location>
        <begin position="39"/>
        <end position="61"/>
    </location>
</feature>
<keyword evidence="1" id="KW-1133">Transmembrane helix</keyword>
<name>A0A265UT47_9FLAO</name>
<keyword evidence="1" id="KW-0812">Transmembrane</keyword>
<evidence type="ECO:0000313" key="2">
    <source>
        <dbReference type="EMBL" id="OZV68489.1"/>
    </source>
</evidence>
<gene>
    <name evidence="2" type="ORF">CA834_08410</name>
</gene>
<sequence length="69" mass="7512">MNKQRRKWLVQGGIGASLIGFGLSLAIEASHWKHSEEPFWVWVGGGTLGIALLVGGIVVLIKTSRLEQN</sequence>
<dbReference type="AlphaFoldDB" id="A0A265UT47"/>
<comment type="caution">
    <text evidence="2">The sequence shown here is derived from an EMBL/GenBank/DDBJ whole genome shotgun (WGS) entry which is preliminary data.</text>
</comment>
<evidence type="ECO:0000313" key="3">
    <source>
        <dbReference type="Proteomes" id="UP000216840"/>
    </source>
</evidence>
<accession>A0A265UT47</accession>
<dbReference type="EMBL" id="NGJN01000004">
    <property type="protein sequence ID" value="OZV68489.1"/>
    <property type="molecule type" value="Genomic_DNA"/>
</dbReference>
<dbReference type="Proteomes" id="UP000216840">
    <property type="component" value="Unassembled WGS sequence"/>
</dbReference>
<reference evidence="2 3" key="1">
    <citation type="submission" date="2017-05" db="EMBL/GenBank/DDBJ databases">
        <title>The draft genome sequence of Idiomarina salinarum WNB302.</title>
        <authorList>
            <person name="Sun Y."/>
            <person name="Chen B."/>
            <person name="Du Z."/>
        </authorList>
    </citation>
    <scope>NUCLEOTIDE SEQUENCE [LARGE SCALE GENOMIC DNA]</scope>
    <source>
        <strain evidence="2 3">WNB302</strain>
    </source>
</reference>
<feature type="transmembrane region" description="Helical" evidence="1">
    <location>
        <begin position="7"/>
        <end position="27"/>
    </location>
</feature>
<organism evidence="2 3">
    <name type="scientific">Winogradskyella aurantia</name>
    <dbReference type="NCBI Taxonomy" id="1915063"/>
    <lineage>
        <taxon>Bacteria</taxon>
        <taxon>Pseudomonadati</taxon>
        <taxon>Bacteroidota</taxon>
        <taxon>Flavobacteriia</taxon>
        <taxon>Flavobacteriales</taxon>
        <taxon>Flavobacteriaceae</taxon>
        <taxon>Winogradskyella</taxon>
    </lineage>
</organism>
<keyword evidence="3" id="KW-1185">Reference proteome</keyword>
<protein>
    <submittedName>
        <fullName evidence="2">Uncharacterized protein</fullName>
    </submittedName>
</protein>